<dbReference type="InterPro" id="IPR036803">
    <property type="entry name" value="Porphobilinogen_deaminase_C_sf"/>
</dbReference>
<accession>A0A1H8AIG5</accession>
<dbReference type="PIRSF" id="PIRSF001438">
    <property type="entry name" value="4pyrrol_synth_OHMeBilane_synth"/>
    <property type="match status" value="1"/>
</dbReference>
<evidence type="ECO:0000313" key="12">
    <source>
        <dbReference type="Proteomes" id="UP000198744"/>
    </source>
</evidence>
<dbReference type="GO" id="GO:0006782">
    <property type="term" value="P:protoporphyrinogen IX biosynthetic process"/>
    <property type="evidence" value="ECO:0007669"/>
    <property type="project" value="UniProtKB-UniRule"/>
</dbReference>
<dbReference type="InterPro" id="IPR000860">
    <property type="entry name" value="HemC"/>
</dbReference>
<comment type="subunit">
    <text evidence="4 8">Monomer.</text>
</comment>
<keyword evidence="12" id="KW-1185">Reference proteome</keyword>
<organism evidence="11 12">
    <name type="scientific">Syntrophus gentianae</name>
    <dbReference type="NCBI Taxonomy" id="43775"/>
    <lineage>
        <taxon>Bacteria</taxon>
        <taxon>Pseudomonadati</taxon>
        <taxon>Thermodesulfobacteriota</taxon>
        <taxon>Syntrophia</taxon>
        <taxon>Syntrophales</taxon>
        <taxon>Syntrophaceae</taxon>
        <taxon>Syntrophus</taxon>
    </lineage>
</organism>
<evidence type="ECO:0000259" key="10">
    <source>
        <dbReference type="Pfam" id="PF03900"/>
    </source>
</evidence>
<comment type="function">
    <text evidence="1 8">Tetrapolymerization of the monopyrrole PBG into the hydroxymethylbilane pre-uroporphyrinogen in several discrete steps.</text>
</comment>
<dbReference type="STRING" id="43775.SAMN04489760_13622"/>
<dbReference type="FunFam" id="3.40.190.10:FF:000004">
    <property type="entry name" value="Porphobilinogen deaminase"/>
    <property type="match status" value="1"/>
</dbReference>
<proteinExistence type="inferred from homology"/>
<gene>
    <name evidence="8" type="primary">hemC</name>
    <name evidence="11" type="ORF">SAMN04489760_13622</name>
</gene>
<dbReference type="Pfam" id="PF03900">
    <property type="entry name" value="Porphobil_deamC"/>
    <property type="match status" value="1"/>
</dbReference>
<dbReference type="PANTHER" id="PTHR11557">
    <property type="entry name" value="PORPHOBILINOGEN DEAMINASE"/>
    <property type="match status" value="1"/>
</dbReference>
<dbReference type="EC" id="2.5.1.61" evidence="8"/>
<comment type="catalytic activity">
    <reaction evidence="7 8">
        <text>4 porphobilinogen + H2O = hydroxymethylbilane + 4 NH4(+)</text>
        <dbReference type="Rhea" id="RHEA:13185"/>
        <dbReference type="ChEBI" id="CHEBI:15377"/>
        <dbReference type="ChEBI" id="CHEBI:28938"/>
        <dbReference type="ChEBI" id="CHEBI:57845"/>
        <dbReference type="ChEBI" id="CHEBI:58126"/>
        <dbReference type="EC" id="2.5.1.61"/>
    </reaction>
</comment>
<evidence type="ECO:0000256" key="7">
    <source>
        <dbReference type="ARBA" id="ARBA00048169"/>
    </source>
</evidence>
<dbReference type="Gene3D" id="3.30.160.40">
    <property type="entry name" value="Porphobilinogen deaminase, C-terminal domain"/>
    <property type="match status" value="1"/>
</dbReference>
<evidence type="ECO:0000256" key="6">
    <source>
        <dbReference type="ARBA" id="ARBA00023244"/>
    </source>
</evidence>
<dbReference type="PRINTS" id="PR00151">
    <property type="entry name" value="PORPHBDMNASE"/>
</dbReference>
<dbReference type="InterPro" id="IPR022417">
    <property type="entry name" value="Porphobilin_deaminase_N"/>
</dbReference>
<evidence type="ECO:0000256" key="3">
    <source>
        <dbReference type="ARBA" id="ARBA00005638"/>
    </source>
</evidence>
<dbReference type="Pfam" id="PF01379">
    <property type="entry name" value="Porphobil_deam"/>
    <property type="match status" value="1"/>
</dbReference>
<dbReference type="HAMAP" id="MF_00260">
    <property type="entry name" value="Porphobil_deam"/>
    <property type="match status" value="1"/>
</dbReference>
<protein>
    <recommendedName>
        <fullName evidence="8">Porphobilinogen deaminase</fullName>
        <shortName evidence="8">PBG</shortName>
        <ecNumber evidence="8">2.5.1.61</ecNumber>
    </recommendedName>
    <alternativeName>
        <fullName evidence="8">Hydroxymethylbilane synthase</fullName>
        <shortName evidence="8">HMBS</shortName>
    </alternativeName>
    <alternativeName>
        <fullName evidence="8">Pre-uroporphyrinogen synthase</fullName>
    </alternativeName>
</protein>
<dbReference type="SUPFAM" id="SSF54782">
    <property type="entry name" value="Porphobilinogen deaminase (hydroxymethylbilane synthase), C-terminal domain"/>
    <property type="match status" value="1"/>
</dbReference>
<evidence type="ECO:0000256" key="5">
    <source>
        <dbReference type="ARBA" id="ARBA00022679"/>
    </source>
</evidence>
<evidence type="ECO:0000256" key="1">
    <source>
        <dbReference type="ARBA" id="ARBA00002869"/>
    </source>
</evidence>
<feature type="domain" description="Porphobilinogen deaminase N-terminal" evidence="9">
    <location>
        <begin position="17"/>
        <end position="222"/>
    </location>
</feature>
<dbReference type="PANTHER" id="PTHR11557:SF0">
    <property type="entry name" value="PORPHOBILINOGEN DEAMINASE"/>
    <property type="match status" value="1"/>
</dbReference>
<dbReference type="Proteomes" id="UP000198744">
    <property type="component" value="Unassembled WGS sequence"/>
</dbReference>
<dbReference type="AlphaFoldDB" id="A0A1H8AIG5"/>
<sequence length="314" mass="33817">MGWESKKGRDGLIRQTLKIGTRGSALALTQTRQIAALLQNQYPSMQIEIVVIKTSGDIQKDVPLAKIGGKGLFIKEIEEALLAGTVDLAIHSMKDLPAELPEGLQIAAVPVREDPRDVLISAAGRGVDDLPEGARIGTGSLRRIVQLHSWRPDLEIVPIRGNLDTRIRKMKQGDFDGIVVAAAGILRMGWAEQVTQFIPAERMLPAVGQGVLCLETRIGEADLDAGLAFLEDGRTRREVTAERAFLRRLGGGCSLPVAAFAEERGDALLIRGMVGSLDEQTLIRHRLQGSAEKAVDLGTELADALLDGGGRAFL</sequence>
<evidence type="ECO:0000256" key="8">
    <source>
        <dbReference type="HAMAP-Rule" id="MF_00260"/>
    </source>
</evidence>
<comment type="miscellaneous">
    <text evidence="8">The porphobilinogen subunits are added to the dipyrromethane group.</text>
</comment>
<dbReference type="NCBIfam" id="TIGR00212">
    <property type="entry name" value="hemC"/>
    <property type="match status" value="1"/>
</dbReference>
<dbReference type="GO" id="GO:0004418">
    <property type="term" value="F:hydroxymethylbilane synthase activity"/>
    <property type="evidence" value="ECO:0007669"/>
    <property type="project" value="UniProtKB-UniRule"/>
</dbReference>
<feature type="domain" description="Porphobilinogen deaminase C-terminal" evidence="10">
    <location>
        <begin position="238"/>
        <end position="306"/>
    </location>
</feature>
<dbReference type="Gene3D" id="3.40.190.10">
    <property type="entry name" value="Periplasmic binding protein-like II"/>
    <property type="match status" value="2"/>
</dbReference>
<evidence type="ECO:0000256" key="4">
    <source>
        <dbReference type="ARBA" id="ARBA00011245"/>
    </source>
</evidence>
<comment type="cofactor">
    <cofactor evidence="8">
        <name>dipyrromethane</name>
        <dbReference type="ChEBI" id="CHEBI:60342"/>
    </cofactor>
    <text evidence="8">Binds 1 dipyrromethane group covalently.</text>
</comment>
<evidence type="ECO:0000313" key="11">
    <source>
        <dbReference type="EMBL" id="SEM70411.1"/>
    </source>
</evidence>
<comment type="similarity">
    <text evidence="3 8">Belongs to the HMBS family.</text>
</comment>
<evidence type="ECO:0000259" key="9">
    <source>
        <dbReference type="Pfam" id="PF01379"/>
    </source>
</evidence>
<dbReference type="GO" id="GO:0005737">
    <property type="term" value="C:cytoplasm"/>
    <property type="evidence" value="ECO:0007669"/>
    <property type="project" value="UniProtKB-UniRule"/>
</dbReference>
<dbReference type="RefSeq" id="WP_272936652.1">
    <property type="nucleotide sequence ID" value="NZ_FOBS01000036.1"/>
</dbReference>
<keyword evidence="6 8" id="KW-0627">Porphyrin biosynthesis</keyword>
<dbReference type="UniPathway" id="UPA00251">
    <property type="reaction ID" value="UER00319"/>
</dbReference>
<name>A0A1H8AIG5_9BACT</name>
<dbReference type="InterPro" id="IPR022418">
    <property type="entry name" value="Porphobilinogen_deaminase_C"/>
</dbReference>
<evidence type="ECO:0000256" key="2">
    <source>
        <dbReference type="ARBA" id="ARBA00004735"/>
    </source>
</evidence>
<dbReference type="SUPFAM" id="SSF53850">
    <property type="entry name" value="Periplasmic binding protein-like II"/>
    <property type="match status" value="1"/>
</dbReference>
<keyword evidence="5 8" id="KW-0808">Transferase</keyword>
<dbReference type="EMBL" id="FOBS01000036">
    <property type="protein sequence ID" value="SEM70411.1"/>
    <property type="molecule type" value="Genomic_DNA"/>
</dbReference>
<feature type="modified residue" description="S-(dipyrrolylmethanemethyl)cysteine" evidence="8">
    <location>
        <position position="253"/>
    </location>
</feature>
<dbReference type="FunFam" id="3.40.190.10:FF:000005">
    <property type="entry name" value="Porphobilinogen deaminase"/>
    <property type="match status" value="1"/>
</dbReference>
<reference evidence="11 12" key="1">
    <citation type="submission" date="2016-10" db="EMBL/GenBank/DDBJ databases">
        <authorList>
            <person name="de Groot N.N."/>
        </authorList>
    </citation>
    <scope>NUCLEOTIDE SEQUENCE [LARGE SCALE GENOMIC DNA]</scope>
    <source>
        <strain evidence="11 12">DSM 8423</strain>
    </source>
</reference>
<comment type="pathway">
    <text evidence="2">Porphyrin-containing compound metabolism; protoporphyrin-IX biosynthesis; coproporphyrinogen-III from 5-aminolevulinate: step 2/4.</text>
</comment>
<dbReference type="CDD" id="cd13646">
    <property type="entry name" value="PBP2_EcHMBS_like"/>
    <property type="match status" value="1"/>
</dbReference>